<dbReference type="EMBL" id="QLZR01000009">
    <property type="protein sequence ID" value="RAZ73637.1"/>
    <property type="molecule type" value="Genomic_DNA"/>
</dbReference>
<comment type="caution">
    <text evidence="1">The sequence shown here is derived from an EMBL/GenBank/DDBJ whole genome shotgun (WGS) entry which is preliminary data.</text>
</comment>
<sequence>MNPHPNFKEGLTFIDLPKRSAIIHYRYNGILVVRLVFNFAKGEPDELDDTLKHFMGFESYEEEEKFLISKRQEAWKKFCSVREREI</sequence>
<organism evidence="1 2">
    <name type="scientific">Planococcus halotolerans</name>
    <dbReference type="NCBI Taxonomy" id="2233542"/>
    <lineage>
        <taxon>Bacteria</taxon>
        <taxon>Bacillati</taxon>
        <taxon>Bacillota</taxon>
        <taxon>Bacilli</taxon>
        <taxon>Bacillales</taxon>
        <taxon>Caryophanaceae</taxon>
        <taxon>Planococcus</taxon>
    </lineage>
</organism>
<accession>A0A365KKH1</accession>
<gene>
    <name evidence="1" type="ORF">DP120_17020</name>
</gene>
<evidence type="ECO:0000313" key="2">
    <source>
        <dbReference type="Proteomes" id="UP000251002"/>
    </source>
</evidence>
<dbReference type="AlphaFoldDB" id="A0A365KKH1"/>
<name>A0A365KKH1_9BACL</name>
<evidence type="ECO:0000313" key="1">
    <source>
        <dbReference type="EMBL" id="RAZ73637.1"/>
    </source>
</evidence>
<dbReference type="RefSeq" id="WP_112224827.1">
    <property type="nucleotide sequence ID" value="NZ_CP196859.1"/>
</dbReference>
<reference evidence="1 2" key="1">
    <citation type="submission" date="2018-06" db="EMBL/GenBank/DDBJ databases">
        <title>The draft genome sequences of strains SCU63 and S1.</title>
        <authorList>
            <person name="Gan L."/>
        </authorList>
    </citation>
    <scope>NUCLEOTIDE SEQUENCE [LARGE SCALE GENOMIC DNA]</scope>
    <source>
        <strain evidence="1 2">SCU63</strain>
    </source>
</reference>
<keyword evidence="2" id="KW-1185">Reference proteome</keyword>
<proteinExistence type="predicted"/>
<dbReference type="Proteomes" id="UP000251002">
    <property type="component" value="Unassembled WGS sequence"/>
</dbReference>
<protein>
    <submittedName>
        <fullName evidence="1">Uncharacterized protein</fullName>
    </submittedName>
</protein>